<feature type="transmembrane region" description="Helical" evidence="1">
    <location>
        <begin position="91"/>
        <end position="111"/>
    </location>
</feature>
<reference evidence="3" key="1">
    <citation type="submission" date="2020-08" db="EMBL/GenBank/DDBJ databases">
        <title>Ramlibacter sp. USB13 16S ribosomal RNA gene genome sequencing and assembly.</title>
        <authorList>
            <person name="Kang M."/>
        </authorList>
    </citation>
    <scope>NUCLEOTIDE SEQUENCE</scope>
    <source>
        <strain evidence="3">USB13</strain>
    </source>
</reference>
<keyword evidence="1" id="KW-0472">Membrane</keyword>
<evidence type="ECO:0000259" key="2">
    <source>
        <dbReference type="Pfam" id="PF01757"/>
    </source>
</evidence>
<evidence type="ECO:0000313" key="3">
    <source>
        <dbReference type="EMBL" id="MBC5781337.1"/>
    </source>
</evidence>
<dbReference type="GO" id="GO:0000271">
    <property type="term" value="P:polysaccharide biosynthetic process"/>
    <property type="evidence" value="ECO:0007669"/>
    <property type="project" value="TreeGrafter"/>
</dbReference>
<dbReference type="InterPro" id="IPR050879">
    <property type="entry name" value="Acyltransferase_3"/>
</dbReference>
<dbReference type="PANTHER" id="PTHR23028">
    <property type="entry name" value="ACETYLTRANSFERASE"/>
    <property type="match status" value="1"/>
</dbReference>
<comment type="caution">
    <text evidence="3">The sequence shown here is derived from an EMBL/GenBank/DDBJ whole genome shotgun (WGS) entry which is preliminary data.</text>
</comment>
<protein>
    <submittedName>
        <fullName evidence="3">Acyltransferase</fullName>
    </submittedName>
</protein>
<evidence type="ECO:0000256" key="1">
    <source>
        <dbReference type="SAM" id="Phobius"/>
    </source>
</evidence>
<dbReference type="InterPro" id="IPR002656">
    <property type="entry name" value="Acyl_transf_3_dom"/>
</dbReference>
<feature type="transmembrane region" description="Helical" evidence="1">
    <location>
        <begin position="336"/>
        <end position="354"/>
    </location>
</feature>
<feature type="transmembrane region" description="Helical" evidence="1">
    <location>
        <begin position="271"/>
        <end position="293"/>
    </location>
</feature>
<feature type="domain" description="Acyltransferase 3" evidence="2">
    <location>
        <begin position="12"/>
        <end position="351"/>
    </location>
</feature>
<sequence>MEKAARPFFPLVDALRAFAALTVLVYHFIAHWDWTDFPATGPLAWFRGGWMAVDVFFVISGFVIGLSAFGRLDAQGEGFRKGFLRARLARIVPLHFLTLAAYLAFVEPALWSRDDIWPNVVAHLAFVHNLFFDWYGAINGPNWSLGVEMQFYLLVVLAAPWLRKVRPLPLALLFVLTAWAWRWGAHLVYQPGPVDVAYMAQTQLPGMLDEFALGLLLARLVRSASGQALLRRVGTESWLRHGLVLVAALGWWGVVALHQQFDYWEEPAMAVFFRTGVAGCAALTVLLLCAVRVSRESVTAQASLYLGKISYGLYLWHIPVLFLLGRHTEMEPLRALPIAIGITTGLAVVTWHCVEEPLLRRWAGRKSPASPTAERVRAAPDGAL</sequence>
<dbReference type="AlphaFoldDB" id="A0A923MKL4"/>
<keyword evidence="1" id="KW-0812">Transmembrane</keyword>
<accession>A0A923MKL4</accession>
<keyword evidence="3" id="KW-0808">Transferase</keyword>
<name>A0A923MKL4_9BURK</name>
<dbReference type="Proteomes" id="UP000608513">
    <property type="component" value="Unassembled WGS sequence"/>
</dbReference>
<feature type="transmembrane region" description="Helical" evidence="1">
    <location>
        <begin position="143"/>
        <end position="161"/>
    </location>
</feature>
<keyword evidence="4" id="KW-1185">Reference proteome</keyword>
<dbReference type="GO" id="GO:0016747">
    <property type="term" value="F:acyltransferase activity, transferring groups other than amino-acyl groups"/>
    <property type="evidence" value="ECO:0007669"/>
    <property type="project" value="InterPro"/>
</dbReference>
<dbReference type="EMBL" id="JACORT010000001">
    <property type="protein sequence ID" value="MBC5781337.1"/>
    <property type="molecule type" value="Genomic_DNA"/>
</dbReference>
<evidence type="ECO:0000313" key="4">
    <source>
        <dbReference type="Proteomes" id="UP000608513"/>
    </source>
</evidence>
<feature type="transmembrane region" description="Helical" evidence="1">
    <location>
        <begin position="49"/>
        <end position="70"/>
    </location>
</feature>
<feature type="transmembrane region" description="Helical" evidence="1">
    <location>
        <begin position="7"/>
        <end position="29"/>
    </location>
</feature>
<dbReference type="GO" id="GO:0016020">
    <property type="term" value="C:membrane"/>
    <property type="evidence" value="ECO:0007669"/>
    <property type="project" value="TreeGrafter"/>
</dbReference>
<feature type="transmembrane region" description="Helical" evidence="1">
    <location>
        <begin position="242"/>
        <end position="259"/>
    </location>
</feature>
<dbReference type="PANTHER" id="PTHR23028:SF131">
    <property type="entry name" value="BLR2367 PROTEIN"/>
    <property type="match status" value="1"/>
</dbReference>
<feature type="transmembrane region" description="Helical" evidence="1">
    <location>
        <begin position="305"/>
        <end position="324"/>
    </location>
</feature>
<keyword evidence="3" id="KW-0012">Acyltransferase</keyword>
<proteinExistence type="predicted"/>
<dbReference type="RefSeq" id="WP_187074104.1">
    <property type="nucleotide sequence ID" value="NZ_JACORT010000001.1"/>
</dbReference>
<dbReference type="Pfam" id="PF01757">
    <property type="entry name" value="Acyl_transf_3"/>
    <property type="match status" value="1"/>
</dbReference>
<organism evidence="3 4">
    <name type="scientific">Ramlibacter cellulosilyticus</name>
    <dbReference type="NCBI Taxonomy" id="2764187"/>
    <lineage>
        <taxon>Bacteria</taxon>
        <taxon>Pseudomonadati</taxon>
        <taxon>Pseudomonadota</taxon>
        <taxon>Betaproteobacteria</taxon>
        <taxon>Burkholderiales</taxon>
        <taxon>Comamonadaceae</taxon>
        <taxon>Ramlibacter</taxon>
    </lineage>
</organism>
<keyword evidence="1" id="KW-1133">Transmembrane helix</keyword>
<gene>
    <name evidence="3" type="ORF">H8N03_00175</name>
</gene>